<comment type="caution">
    <text evidence="1">The sequence shown here is derived from an EMBL/GenBank/DDBJ whole genome shotgun (WGS) entry which is preliminary data.</text>
</comment>
<protein>
    <submittedName>
        <fullName evidence="1">Uncharacterized protein</fullName>
    </submittedName>
</protein>
<evidence type="ECO:0000313" key="2">
    <source>
        <dbReference type="Proteomes" id="UP000003163"/>
    </source>
</evidence>
<name>J9DM88_EDHAE</name>
<sequence length="186" mass="21774">MFYFIRRKKNDEKCKSWQKFLYNIDSNNKQGTPVRKDQINKFFVHLCRSNAECNYSCIIKKDFGFNEIKCDKSFCDSFFCWLRISNRMIIDSIYNKITGILRLNSEKKNVGFISLEANNSTFKIINGYYSLDDEDNENPSIIVESFEYALSKDSGAPKMFHVLRYVTHTIANAFQIIAVIPHLVIN</sequence>
<dbReference type="InParanoid" id="J9DM88"/>
<dbReference type="Proteomes" id="UP000003163">
    <property type="component" value="Unassembled WGS sequence"/>
</dbReference>
<keyword evidence="2" id="KW-1185">Reference proteome</keyword>
<organism evidence="1 2">
    <name type="scientific">Edhazardia aedis (strain USNM 41457)</name>
    <name type="common">Microsporidian parasite</name>
    <dbReference type="NCBI Taxonomy" id="1003232"/>
    <lineage>
        <taxon>Eukaryota</taxon>
        <taxon>Fungi</taxon>
        <taxon>Fungi incertae sedis</taxon>
        <taxon>Microsporidia</taxon>
        <taxon>Edhazardia</taxon>
    </lineage>
</organism>
<dbReference type="EMBL" id="AFBI03000069">
    <property type="protein sequence ID" value="EJW02492.1"/>
    <property type="molecule type" value="Genomic_DNA"/>
</dbReference>
<proteinExistence type="predicted"/>
<evidence type="ECO:0000313" key="1">
    <source>
        <dbReference type="EMBL" id="EJW02492.1"/>
    </source>
</evidence>
<dbReference type="VEuPathDB" id="MicrosporidiaDB:EDEG_03112"/>
<reference evidence="1 2" key="1">
    <citation type="submission" date="2011-08" db="EMBL/GenBank/DDBJ databases">
        <authorList>
            <person name="Liu Z.J."/>
            <person name="Shi F.L."/>
            <person name="Lu J.Q."/>
            <person name="Li M."/>
            <person name="Wang Z.L."/>
        </authorList>
    </citation>
    <scope>NUCLEOTIDE SEQUENCE [LARGE SCALE GENOMIC DNA]</scope>
    <source>
        <strain evidence="1 2">USNM 41457</strain>
    </source>
</reference>
<reference evidence="2" key="2">
    <citation type="submission" date="2015-07" db="EMBL/GenBank/DDBJ databases">
        <title>Contrasting host-pathogen interactions and genome evolution in two generalist and specialist microsporidian pathogens of mosquitoes.</title>
        <authorList>
            <consortium name="The Broad Institute Genomics Platform"/>
            <consortium name="The Broad Institute Genome Sequencing Center for Infectious Disease"/>
            <person name="Cuomo C.A."/>
            <person name="Sanscrainte N.D."/>
            <person name="Goldberg J.M."/>
            <person name="Heiman D."/>
            <person name="Young S."/>
            <person name="Zeng Q."/>
            <person name="Becnel J.J."/>
            <person name="Birren B.W."/>
        </authorList>
    </citation>
    <scope>NUCLEOTIDE SEQUENCE [LARGE SCALE GENOMIC DNA]</scope>
    <source>
        <strain evidence="2">USNM 41457</strain>
    </source>
</reference>
<gene>
    <name evidence="1" type="ORF">EDEG_03112</name>
</gene>
<dbReference type="HOGENOM" id="CLU_1454385_0_0_1"/>
<accession>J9DM88</accession>
<dbReference type="AlphaFoldDB" id="J9DM88"/>